<feature type="transmembrane region" description="Helical" evidence="1">
    <location>
        <begin position="45"/>
        <end position="69"/>
    </location>
</feature>
<keyword evidence="1" id="KW-0812">Transmembrane</keyword>
<evidence type="ECO:0000313" key="3">
    <source>
        <dbReference type="Proteomes" id="UP001501196"/>
    </source>
</evidence>
<dbReference type="RefSeq" id="WP_344377228.1">
    <property type="nucleotide sequence ID" value="NZ_BAAAPW010000006.1"/>
</dbReference>
<proteinExistence type="predicted"/>
<dbReference type="EMBL" id="BAAAPW010000006">
    <property type="protein sequence ID" value="GAA2043605.1"/>
    <property type="molecule type" value="Genomic_DNA"/>
</dbReference>
<keyword evidence="1" id="KW-0472">Membrane</keyword>
<sequence>MGEFAHGVMLAGAVAGTGATFARGRGVRALDAATTVAMLAAMLDALFTHAVSPLAWAVVLVIAGLAIGVRARRDRHRRDSPDRAPDLPLADLHHGLALIATGWLLVGADHGGGSVAATHAHALPLAAAHLVIVLPVLVLGAWVSVHAIRTGTERLGHGAAAASMTVMLAAMAAPALVTARGG</sequence>
<evidence type="ECO:0000313" key="2">
    <source>
        <dbReference type="EMBL" id="GAA2043605.1"/>
    </source>
</evidence>
<protein>
    <recommendedName>
        <fullName evidence="4">DUF5134 domain-containing protein</fullName>
    </recommendedName>
</protein>
<reference evidence="3" key="1">
    <citation type="journal article" date="2019" name="Int. J. Syst. Evol. Microbiol.">
        <title>The Global Catalogue of Microorganisms (GCM) 10K type strain sequencing project: providing services to taxonomists for standard genome sequencing and annotation.</title>
        <authorList>
            <consortium name="The Broad Institute Genomics Platform"/>
            <consortium name="The Broad Institute Genome Sequencing Center for Infectious Disease"/>
            <person name="Wu L."/>
            <person name="Ma J."/>
        </authorList>
    </citation>
    <scope>NUCLEOTIDE SEQUENCE [LARGE SCALE GENOMIC DNA]</scope>
    <source>
        <strain evidence="3">JCM 15672</strain>
    </source>
</reference>
<feature type="transmembrane region" description="Helical" evidence="1">
    <location>
        <begin position="157"/>
        <end position="177"/>
    </location>
</feature>
<comment type="caution">
    <text evidence="2">The sequence shown here is derived from an EMBL/GenBank/DDBJ whole genome shotgun (WGS) entry which is preliminary data.</text>
</comment>
<accession>A0ABP5GBN4</accession>
<keyword evidence="1" id="KW-1133">Transmembrane helix</keyword>
<organism evidence="2 3">
    <name type="scientific">Agromyces tropicus</name>
    <dbReference type="NCBI Taxonomy" id="555371"/>
    <lineage>
        <taxon>Bacteria</taxon>
        <taxon>Bacillati</taxon>
        <taxon>Actinomycetota</taxon>
        <taxon>Actinomycetes</taxon>
        <taxon>Micrococcales</taxon>
        <taxon>Microbacteriaceae</taxon>
        <taxon>Agromyces</taxon>
    </lineage>
</organism>
<gene>
    <name evidence="2" type="ORF">GCM10009819_32830</name>
</gene>
<evidence type="ECO:0000256" key="1">
    <source>
        <dbReference type="SAM" id="Phobius"/>
    </source>
</evidence>
<name>A0ABP5GBN4_9MICO</name>
<feature type="transmembrane region" description="Helical" evidence="1">
    <location>
        <begin position="89"/>
        <end position="106"/>
    </location>
</feature>
<evidence type="ECO:0008006" key="4">
    <source>
        <dbReference type="Google" id="ProtNLM"/>
    </source>
</evidence>
<dbReference type="Proteomes" id="UP001501196">
    <property type="component" value="Unassembled WGS sequence"/>
</dbReference>
<keyword evidence="3" id="KW-1185">Reference proteome</keyword>
<feature type="transmembrane region" description="Helical" evidence="1">
    <location>
        <begin position="126"/>
        <end position="145"/>
    </location>
</feature>